<gene>
    <name evidence="3" type="ORF">DSCOOX_10590</name>
</gene>
<evidence type="ECO:0000313" key="4">
    <source>
        <dbReference type="Proteomes" id="UP000422108"/>
    </source>
</evidence>
<reference evidence="3 4" key="1">
    <citation type="submission" date="2019-11" db="EMBL/GenBank/DDBJ databases">
        <title>Comparative genomics of hydrocarbon-degrading Desulfosarcina strains.</title>
        <authorList>
            <person name="Watanabe M."/>
            <person name="Kojima H."/>
            <person name="Fukui M."/>
        </authorList>
    </citation>
    <scope>NUCLEOTIDE SEQUENCE [LARGE SCALE GENOMIC DNA]</scope>
    <source>
        <strain evidence="4">oXyS1</strain>
    </source>
</reference>
<dbReference type="RefSeq" id="WP_155309281.1">
    <property type="nucleotide sequence ID" value="NZ_AP021879.1"/>
</dbReference>
<dbReference type="AlphaFoldDB" id="A0A5K8A5Y1"/>
<dbReference type="InterPro" id="IPR014721">
    <property type="entry name" value="Ribsml_uS5_D2-typ_fold_subgr"/>
</dbReference>
<name>A0A5K8A5Y1_9BACT</name>
<proteinExistence type="predicted"/>
<dbReference type="PROSITE" id="PS50837">
    <property type="entry name" value="NACHT"/>
    <property type="match status" value="1"/>
</dbReference>
<evidence type="ECO:0000313" key="3">
    <source>
        <dbReference type="EMBL" id="BBO87879.1"/>
    </source>
</evidence>
<evidence type="ECO:0000256" key="1">
    <source>
        <dbReference type="SAM" id="MobiDB-lite"/>
    </source>
</evidence>
<evidence type="ECO:0000259" key="2">
    <source>
        <dbReference type="PROSITE" id="PS50837"/>
    </source>
</evidence>
<dbReference type="Gene3D" id="3.40.50.300">
    <property type="entry name" value="P-loop containing nucleotide triphosphate hydrolases"/>
    <property type="match status" value="1"/>
</dbReference>
<sequence length="720" mass="82737">MKIYDSIQAWQRHLHSIRDFINGENIRTRYEAPLSPIAFPIIVGEAYDRFGAMAFFTHGVDCSLQDAGTFKMTVGDRKTKFTSSNTDINIHIASCVERLLGQAYPVSEKFLSFEINPSVNSGITGLDLESPQYRIEGGSYNLAFLMHALLDPIQNALPSDIALTGKLAQNDCGDFIIDPIEDLEQKIYAVAAYKVDKFFIPHGNVKEIAAYETPDGKYAIDKGDARLEIIPVNTPDEVLKKLFGNNWFELPDFRSVYDIKYMLQQEILSSNFVRIKNILGKRDERYVDMGNYVKLQIMADQKETKTPCQTNSKKSDEDNKKPDKKRQEIKNQSILPSSLIGQFGRAKDGKKVLIVGGAGSGKSTLIRKLLLQLCNEEFKNAKHLIPVYVEMGHLLEKDINFIDTIIKSFLNHMETEKGPTDFSHPSVYLNYLKKYKQLGNAIFLLDGYDELLESDEIFKIGSLHNVIITSRHLVFDLEDAAKYVVQPLEGKAINALTYNYLKNYEKRKKIDRYLESQEKTGIKNYFNNPLMLSIIVDVLQTDNVDIPREKMTQTQLIASAVKILVEKAEQDQGHYFRIWCGTRTMELANVFFRKLAEKSFYRSAIYEERLGEELDKLIDGKKIHKLGRKATNKIYRELITILTAGIGIIEPSGNNEYRFFHQIFHEYFVAKYVVDEISDNPVDFKNWINAHKFDLRYEMVFQFIAGLLDISFFEQRRQEK</sequence>
<dbReference type="SUPFAM" id="SSF54211">
    <property type="entry name" value="Ribosomal protein S5 domain 2-like"/>
    <property type="match status" value="1"/>
</dbReference>
<dbReference type="Pfam" id="PF05729">
    <property type="entry name" value="NACHT"/>
    <property type="match status" value="1"/>
</dbReference>
<feature type="domain" description="NACHT" evidence="2">
    <location>
        <begin position="350"/>
        <end position="451"/>
    </location>
</feature>
<feature type="region of interest" description="Disordered" evidence="1">
    <location>
        <begin position="303"/>
        <end position="328"/>
    </location>
</feature>
<keyword evidence="4" id="KW-1185">Reference proteome</keyword>
<dbReference type="Gene3D" id="3.30.230.10">
    <property type="match status" value="1"/>
</dbReference>
<dbReference type="InterPro" id="IPR007111">
    <property type="entry name" value="NACHT_NTPase"/>
</dbReference>
<dbReference type="PANTHER" id="PTHR46844:SF1">
    <property type="entry name" value="SLR5058 PROTEIN"/>
    <property type="match status" value="1"/>
</dbReference>
<feature type="compositionally biased region" description="Basic and acidic residues" evidence="1">
    <location>
        <begin position="313"/>
        <end position="328"/>
    </location>
</feature>
<organism evidence="3 4">
    <name type="scientific">Desulfosarcina ovata subsp. ovata</name>
    <dbReference type="NCBI Taxonomy" id="2752305"/>
    <lineage>
        <taxon>Bacteria</taxon>
        <taxon>Pseudomonadati</taxon>
        <taxon>Thermodesulfobacteriota</taxon>
        <taxon>Desulfobacteria</taxon>
        <taxon>Desulfobacterales</taxon>
        <taxon>Desulfosarcinaceae</taxon>
        <taxon>Desulfosarcina</taxon>
    </lineage>
</organism>
<accession>A0A5K8A5Y1</accession>
<dbReference type="EMBL" id="AP021879">
    <property type="protein sequence ID" value="BBO87879.1"/>
    <property type="molecule type" value="Genomic_DNA"/>
</dbReference>
<dbReference type="PANTHER" id="PTHR46844">
    <property type="entry name" value="SLR5058 PROTEIN"/>
    <property type="match status" value="1"/>
</dbReference>
<dbReference type="Proteomes" id="UP000422108">
    <property type="component" value="Chromosome"/>
</dbReference>
<protein>
    <recommendedName>
        <fullName evidence="2">NACHT domain-containing protein</fullName>
    </recommendedName>
</protein>
<dbReference type="InterPro" id="IPR020568">
    <property type="entry name" value="Ribosomal_Su5_D2-typ_SF"/>
</dbReference>
<dbReference type="SUPFAM" id="SSF52540">
    <property type="entry name" value="P-loop containing nucleoside triphosphate hydrolases"/>
    <property type="match status" value="1"/>
</dbReference>
<dbReference type="InterPro" id="IPR027417">
    <property type="entry name" value="P-loop_NTPase"/>
</dbReference>